<evidence type="ECO:0000256" key="1">
    <source>
        <dbReference type="ARBA" id="ARBA00022490"/>
    </source>
</evidence>
<keyword evidence="1" id="KW-0963">Cytoplasm</keyword>
<comment type="caution">
    <text evidence="3">The sequence shown here is derived from an EMBL/GenBank/DDBJ whole genome shotgun (WGS) entry which is preliminary data.</text>
</comment>
<dbReference type="EMBL" id="JAGHQM010000052">
    <property type="protein sequence ID" value="KAH0565889.1"/>
    <property type="molecule type" value="Genomic_DNA"/>
</dbReference>
<dbReference type="InterPro" id="IPR055089">
    <property type="entry name" value="COP9_N"/>
</dbReference>
<accession>A0A9P8LI74</accession>
<reference evidence="3" key="1">
    <citation type="submission" date="2021-03" db="EMBL/GenBank/DDBJ databases">
        <title>Comparative genomics and phylogenomic investigation of the class Geoglossomycetes provide insights into ecological specialization and systematics.</title>
        <authorList>
            <person name="Melie T."/>
            <person name="Pirro S."/>
            <person name="Miller A.N."/>
            <person name="Quandt A."/>
        </authorList>
    </citation>
    <scope>NUCLEOTIDE SEQUENCE</scope>
    <source>
        <strain evidence="3">CAQ_001_2017</strain>
    </source>
</reference>
<protein>
    <recommendedName>
        <fullName evidence="2">COP9 signalosome complex subunit 3 N-terminal helical repeats domain-containing protein</fullName>
    </recommendedName>
</protein>
<dbReference type="Pfam" id="PF22788">
    <property type="entry name" value="COP9_hel_rpt"/>
    <property type="match status" value="1"/>
</dbReference>
<dbReference type="AlphaFoldDB" id="A0A9P8LI74"/>
<dbReference type="PANTHER" id="PTHR10758:SF1">
    <property type="entry name" value="COP9 SIGNALOSOME COMPLEX SUBUNIT 3"/>
    <property type="match status" value="1"/>
</dbReference>
<evidence type="ECO:0000313" key="3">
    <source>
        <dbReference type="EMBL" id="KAH0565889.1"/>
    </source>
</evidence>
<evidence type="ECO:0000313" key="4">
    <source>
        <dbReference type="Proteomes" id="UP000750711"/>
    </source>
</evidence>
<proteinExistence type="predicted"/>
<dbReference type="Proteomes" id="UP000750711">
    <property type="component" value="Unassembled WGS sequence"/>
</dbReference>
<organism evidence="3 4">
    <name type="scientific">Trichoglossum hirsutum</name>
    <dbReference type="NCBI Taxonomy" id="265104"/>
    <lineage>
        <taxon>Eukaryota</taxon>
        <taxon>Fungi</taxon>
        <taxon>Dikarya</taxon>
        <taxon>Ascomycota</taxon>
        <taxon>Pezizomycotina</taxon>
        <taxon>Geoglossomycetes</taxon>
        <taxon>Geoglossales</taxon>
        <taxon>Geoglossaceae</taxon>
        <taxon>Trichoglossum</taxon>
    </lineage>
</organism>
<evidence type="ECO:0000259" key="2">
    <source>
        <dbReference type="Pfam" id="PF22788"/>
    </source>
</evidence>
<dbReference type="InterPro" id="IPR050756">
    <property type="entry name" value="CSN3"/>
</dbReference>
<name>A0A9P8LI74_9PEZI</name>
<dbReference type="GO" id="GO:0008180">
    <property type="term" value="C:COP9 signalosome"/>
    <property type="evidence" value="ECO:0007669"/>
    <property type="project" value="TreeGrafter"/>
</dbReference>
<gene>
    <name evidence="3" type="ORF">GP486_000719</name>
</gene>
<keyword evidence="4" id="KW-1185">Reference proteome</keyword>
<dbReference type="PANTHER" id="PTHR10758">
    <property type="entry name" value="26S PROTEASOME NON-ATPASE REGULATORY SUBUNIT 3/COP9 SIGNALOSOME COMPLEX SUBUNIT 3"/>
    <property type="match status" value="1"/>
</dbReference>
<feature type="domain" description="COP9 signalosome complex subunit 3 N-terminal helical repeats" evidence="2">
    <location>
        <begin position="48"/>
        <end position="204"/>
    </location>
</feature>
<sequence>MTSKSGILDPSINSLPYLFTLLAHIQASQDRRSGLSGREPPPYHPRGPLWSKTVEFLTKFDPRQVRYAGAEWRRLVELVEEIARSIGKALPILDRDIQEFPLGPKLTSPLPTAMSQLSSSYVYAAPGLTDRLTYQTHLEYHLFGALIYMGLKRWERALEFLTFVIASPTIGSASTIQVEAYKKWVLVGLLYHGGPMSPPRIASNGALKSYRELARAYDNFAEVFKSGNATRLREEFEVGEELWKNEKNYGLVLLVLDAFHRFNIRHLEDTYSTLSVHDISRRDFIALDTTLQGQPSLPRAHTNEAATEQYILGMIERGELSATLSHPPQTEEQQSTAMVHFLPGSHGISEAEQLQKVEGQIARTVALTEQIKNLDRKLGLSKEYISWVQKNKKTSQQLGSSLAPLGSKQDGVDDLESMDIGWEAGIMDEDMMEDFES</sequence>
<dbReference type="GO" id="GO:0006511">
    <property type="term" value="P:ubiquitin-dependent protein catabolic process"/>
    <property type="evidence" value="ECO:0007669"/>
    <property type="project" value="TreeGrafter"/>
</dbReference>